<protein>
    <submittedName>
        <fullName evidence="1">Uncharacterized protein</fullName>
    </submittedName>
</protein>
<comment type="caution">
    <text evidence="1">The sequence shown here is derived from an EMBL/GenBank/DDBJ whole genome shotgun (WGS) entry which is preliminary data.</text>
</comment>
<proteinExistence type="predicted"/>
<name>A0A9P6TVT1_9FUNG</name>
<sequence>MADHRQFDGNSKCQVQGFKISFTKVNECCLRNMGGSDFKDRTLFCTLPIGKEGYFRKCVKDLGYATVVDSLGHSSKQLSDAIQDLGLLLKECRASNEFSNIEITINFINIISPAHVTVVEAIMGVHCDQESQVSPNHSVAKTVFKAMNKEYRTPEY</sequence>
<evidence type="ECO:0000313" key="1">
    <source>
        <dbReference type="EMBL" id="KAG0248697.1"/>
    </source>
</evidence>
<organism evidence="1 2">
    <name type="scientific">Mortierella polycephala</name>
    <dbReference type="NCBI Taxonomy" id="41804"/>
    <lineage>
        <taxon>Eukaryota</taxon>
        <taxon>Fungi</taxon>
        <taxon>Fungi incertae sedis</taxon>
        <taxon>Mucoromycota</taxon>
        <taxon>Mortierellomycotina</taxon>
        <taxon>Mortierellomycetes</taxon>
        <taxon>Mortierellales</taxon>
        <taxon>Mortierellaceae</taxon>
        <taxon>Mortierella</taxon>
    </lineage>
</organism>
<keyword evidence="2" id="KW-1185">Reference proteome</keyword>
<accession>A0A9P6TVT1</accession>
<dbReference type="Proteomes" id="UP000726737">
    <property type="component" value="Unassembled WGS sequence"/>
</dbReference>
<evidence type="ECO:0000313" key="2">
    <source>
        <dbReference type="Proteomes" id="UP000726737"/>
    </source>
</evidence>
<dbReference type="EMBL" id="JAAAJA010000938">
    <property type="protein sequence ID" value="KAG0248697.1"/>
    <property type="molecule type" value="Genomic_DNA"/>
</dbReference>
<gene>
    <name evidence="1" type="ORF">BG011_009996</name>
</gene>
<dbReference type="OrthoDB" id="2400172at2759"/>
<dbReference type="AlphaFoldDB" id="A0A9P6TVT1"/>
<reference evidence="1" key="1">
    <citation type="journal article" date="2020" name="Fungal Divers.">
        <title>Resolving the Mortierellaceae phylogeny through synthesis of multi-gene phylogenetics and phylogenomics.</title>
        <authorList>
            <person name="Vandepol N."/>
            <person name="Liber J."/>
            <person name="Desiro A."/>
            <person name="Na H."/>
            <person name="Kennedy M."/>
            <person name="Barry K."/>
            <person name="Grigoriev I.V."/>
            <person name="Miller A.N."/>
            <person name="O'Donnell K."/>
            <person name="Stajich J.E."/>
            <person name="Bonito G."/>
        </authorList>
    </citation>
    <scope>NUCLEOTIDE SEQUENCE</scope>
    <source>
        <strain evidence="1">KOD948</strain>
    </source>
</reference>